<gene>
    <name evidence="3" type="ORF">GQ602_007345</name>
</gene>
<keyword evidence="4" id="KW-1185">Reference proteome</keyword>
<dbReference type="PANTHER" id="PTHR47447:SF17">
    <property type="entry name" value="OS12G0638900 PROTEIN"/>
    <property type="match status" value="1"/>
</dbReference>
<accession>A0A8H4VAS1</accession>
<comment type="caution">
    <text evidence="3">The sequence shown here is derived from an EMBL/GenBank/DDBJ whole genome shotgun (WGS) entry which is preliminary data.</text>
</comment>
<dbReference type="EMBL" id="JAACLJ010000009">
    <property type="protein sequence ID" value="KAF4581208.1"/>
    <property type="molecule type" value="Genomic_DNA"/>
</dbReference>
<proteinExistence type="predicted"/>
<dbReference type="PANTHER" id="PTHR47447">
    <property type="entry name" value="OS03G0856100 PROTEIN"/>
    <property type="match status" value="1"/>
</dbReference>
<name>A0A8H4VAS1_9HYPO</name>
<dbReference type="Gene3D" id="1.25.40.10">
    <property type="entry name" value="Tetratricopeptide repeat domain"/>
    <property type="match status" value="1"/>
</dbReference>
<dbReference type="AlphaFoldDB" id="A0A8H4VAS1"/>
<dbReference type="InterPro" id="IPR011990">
    <property type="entry name" value="TPR-like_helical_dom_sf"/>
</dbReference>
<evidence type="ECO:0000313" key="4">
    <source>
        <dbReference type="Proteomes" id="UP000562929"/>
    </source>
</evidence>
<evidence type="ECO:0000256" key="2">
    <source>
        <dbReference type="SAM" id="MobiDB-lite"/>
    </source>
</evidence>
<keyword evidence="1" id="KW-0677">Repeat</keyword>
<protein>
    <submittedName>
        <fullName evidence="3">Pentatricopeptide repeat containing protein</fullName>
    </submittedName>
</protein>
<evidence type="ECO:0000256" key="1">
    <source>
        <dbReference type="ARBA" id="ARBA00022737"/>
    </source>
</evidence>
<reference evidence="3 4" key="1">
    <citation type="journal article" date="2020" name="G3 (Bethesda)">
        <title>Genetic Underpinnings of Host Manipulation by Ophiocordyceps as Revealed by Comparative Transcriptomics.</title>
        <authorList>
            <person name="Will I."/>
            <person name="Das B."/>
            <person name="Trinh T."/>
            <person name="Brachmann A."/>
            <person name="Ohm R.A."/>
            <person name="de Bekker C."/>
        </authorList>
    </citation>
    <scope>NUCLEOTIDE SEQUENCE [LARGE SCALE GENOMIC DNA]</scope>
    <source>
        <strain evidence="3 4">EC05</strain>
    </source>
</reference>
<evidence type="ECO:0000313" key="3">
    <source>
        <dbReference type="EMBL" id="KAF4581208.1"/>
    </source>
</evidence>
<organism evidence="3 4">
    <name type="scientific">Ophiocordyceps camponoti-floridani</name>
    <dbReference type="NCBI Taxonomy" id="2030778"/>
    <lineage>
        <taxon>Eukaryota</taxon>
        <taxon>Fungi</taxon>
        <taxon>Dikarya</taxon>
        <taxon>Ascomycota</taxon>
        <taxon>Pezizomycotina</taxon>
        <taxon>Sordariomycetes</taxon>
        <taxon>Hypocreomycetidae</taxon>
        <taxon>Hypocreales</taxon>
        <taxon>Ophiocordycipitaceae</taxon>
        <taxon>Ophiocordyceps</taxon>
    </lineage>
</organism>
<feature type="compositionally biased region" description="Polar residues" evidence="2">
    <location>
        <begin position="47"/>
        <end position="59"/>
    </location>
</feature>
<dbReference type="Proteomes" id="UP000562929">
    <property type="component" value="Unassembled WGS sequence"/>
</dbReference>
<sequence length="832" mass="95168">MPCRPLLLDRWVQNRSICQSCLYSLQRKAFHLQAASYKSHTPRRPQGRTQLSDPVSRQASPRELNRYLEGIKELQRSQNSQSDDDNFSVRYFEEDEGQRTELEGEDEFNDSMSKLDRSELKNILLNIRDALGSDQDKESFQAVMREVCGESNKLSSVADVEKLVARSEAYSKEINTKVEKHLAELPSELADEIRNEFASLNASEEGDGLDGPPYLLPEKEWKKPHREKVQRLNKVLLIVNRDLRREQALTKSTVSAVYKAYFTARRSMSLAFSKVPVAAWELLWRVLSADESVHPNRMTHISWLARDMMAAKVPMDGSQQVLVMEAVFVAGEDSMAMKSWRKSTTALGDEDSQCFQEFWELGVRMFCQLGELDEAESAADRLLAKGLDARILMPIIRTLTEKGTVESQNRAWEQYRRMRSLLGKDMQLEDYDQVISYFLTTHKTELALYAFVDMMFDGSIDMTQQKEMPATVANKYFIGKWLKRLMGAGDLVGAWRVVEFMRSKGVSAAPIQLNGLVGAWMRSGGAQDVEKAERLAWDMIESRIRFVDDRRRKAYHEPQTKPPPPWPRATHETFVLLAASYSVRSLHDKMLLLWEAFNSAEMSADAFMMNQLLESYIQAGRPNDALQLYYDLVVDQKKATPDSHTFSTLWKTLAVSRLHVLSPEILPEARRETRRLFQETIRYRHVFPPEGMDGQLARKMLHSFRILKDNHALLLTLLTLHRIFNYLPTDALTLELSLGTTKLRWNTRPQRRALLAAKHDIDTELSSSASAPVDNAADAADELQGEQRGLALLALLRSRFRPEAEDDVLVREGVEVAREMGVFELLGFAEEE</sequence>
<dbReference type="OrthoDB" id="185373at2759"/>
<feature type="region of interest" description="Disordered" evidence="2">
    <location>
        <begin position="36"/>
        <end position="60"/>
    </location>
</feature>